<accession>A0A1M7MJW1</accession>
<keyword evidence="7" id="KW-1185">Reference proteome</keyword>
<evidence type="ECO:0000256" key="1">
    <source>
        <dbReference type="ARBA" id="ARBA00001957"/>
    </source>
</evidence>
<dbReference type="InterPro" id="IPR009081">
    <property type="entry name" value="PP-bd_ACP"/>
</dbReference>
<dbReference type="Gene3D" id="3.30.559.30">
    <property type="entry name" value="Nonribosomal peptide synthetase, condensation domain"/>
    <property type="match status" value="1"/>
</dbReference>
<protein>
    <submittedName>
        <fullName evidence="6">Amino acid adenylation domain-containing protein</fullName>
    </submittedName>
</protein>
<keyword evidence="2" id="KW-0596">Phosphopantetheine</keyword>
<sequence>MAGAQAVTGIPMTPAQQGLWFAERAIGASAAYLVPAVVTAPDRADSAALDGAWAALTDRHPLLAATVAEAAGEPLLYPGEAAPVVHRTAAADELPAVLAAELAAGFDFAGAASSAGPFARCVALRVDDGRTVVMIVAHHLVLDGLGRDMLVADLAAAVAGRPLGRGSLDRFAGFAQAQARRVAEALPAAREFWSARPAPPAEVLLPGLAATPTAAEDATHLDLAWDRELDAALTAGTAALGATRFEVLLAGVHALLARYGNVATSVAVDVSTRRPETAGELGMWVNELPVTLTADPRTSFGRLVGEVRAEARAVYGHREVPFGRAVTGLPPRLAMAPVSTSYIRLRPDPSGQATSPVERLFATATVRAAMHLHFIDTPDGLTGRIHIPTRLLPVADAERITGHLRTLLAAGLAEPDRPLGDLDLLLPAEQVLLERINDTARPRPATTVLDLVRAAAEATPDAVAVSGDAGALTYRELVAAAHRIGHGLRRRGVGSGDVVGLCARRHVELVAGLLGILAAGAAYLPLDPTSPTARLEFIATDAGTKLILGHTEATANLGVPPVELLALDGLAAFAAEPGTPPAATDPAGLAYVIYTSGSTGRPKGVEVGHAALANLIAAIGELIGSGPADRWLNLTTLSFDISGLELFAPLTTGGRVVIAADAAVREGGALARLIGDAAITHVQATPSSWQLLLDAGWAGAPITALCGGEALALPAARRLRPLVDRLVNVYGPTETTIWSTAAEIPAHPDRVTIGRPVANTTLQVLDARLRPVPVGVPGELFISGAGLARGYRGRPELTAERFVTDAAGRRCYRTGDLVRLGADGQLEFLGRSDDQIKLRGHRIELGEIERTLLDAPGVAQAAVTVRDGELAAYLVGAGQLSAVRAHVAARLPRYMVPRDFHWLDQLPRTFNGKLDRAALPGLHAVAAVPTAADPLDPAAALAPEPTGTVSPDTDTDTEGGAGPADVADLTGIVTGIWREVLRVDEFAPDVTLFDLGGHSLTIMQIIARIRQRLGVEVPFDAFFDTPTIDGVVSAVDELRQEEPE</sequence>
<name>A0A1M7MJW1_9ACTN</name>
<dbReference type="PROSITE" id="PS50075">
    <property type="entry name" value="CARRIER"/>
    <property type="match status" value="1"/>
</dbReference>
<evidence type="ECO:0000256" key="2">
    <source>
        <dbReference type="ARBA" id="ARBA00022450"/>
    </source>
</evidence>
<dbReference type="SUPFAM" id="SSF56801">
    <property type="entry name" value="Acetyl-CoA synthetase-like"/>
    <property type="match status" value="1"/>
</dbReference>
<dbReference type="InterPro" id="IPR010071">
    <property type="entry name" value="AA_adenyl_dom"/>
</dbReference>
<dbReference type="OrthoDB" id="2472181at2"/>
<dbReference type="InterPro" id="IPR006162">
    <property type="entry name" value="Ppantetheine_attach_site"/>
</dbReference>
<feature type="region of interest" description="Disordered" evidence="4">
    <location>
        <begin position="939"/>
        <end position="964"/>
    </location>
</feature>
<dbReference type="FunFam" id="3.40.50.12780:FF:000012">
    <property type="entry name" value="Non-ribosomal peptide synthetase"/>
    <property type="match status" value="1"/>
</dbReference>
<dbReference type="InterPro" id="IPR023213">
    <property type="entry name" value="CAT-like_dom_sf"/>
</dbReference>
<dbReference type="GO" id="GO:0044550">
    <property type="term" value="P:secondary metabolite biosynthetic process"/>
    <property type="evidence" value="ECO:0007669"/>
    <property type="project" value="TreeGrafter"/>
</dbReference>
<dbReference type="Proteomes" id="UP000184111">
    <property type="component" value="Unassembled WGS sequence"/>
</dbReference>
<dbReference type="InterPro" id="IPR001242">
    <property type="entry name" value="Condensation_dom"/>
</dbReference>
<dbReference type="Gene3D" id="2.30.38.10">
    <property type="entry name" value="Luciferase, Domain 3"/>
    <property type="match status" value="1"/>
</dbReference>
<gene>
    <name evidence="6" type="ORF">SAMN05216499_11673</name>
</gene>
<evidence type="ECO:0000313" key="6">
    <source>
        <dbReference type="EMBL" id="SHM91256.1"/>
    </source>
</evidence>
<dbReference type="GO" id="GO:0043041">
    <property type="term" value="P:amino acid activation for nonribosomal peptide biosynthetic process"/>
    <property type="evidence" value="ECO:0007669"/>
    <property type="project" value="TreeGrafter"/>
</dbReference>
<dbReference type="Gene3D" id="1.10.1200.10">
    <property type="entry name" value="ACP-like"/>
    <property type="match status" value="1"/>
</dbReference>
<feature type="domain" description="Carrier" evidence="5">
    <location>
        <begin position="964"/>
        <end position="1039"/>
    </location>
</feature>
<dbReference type="SMART" id="SM00823">
    <property type="entry name" value="PKS_PP"/>
    <property type="match status" value="1"/>
</dbReference>
<keyword evidence="3" id="KW-0597">Phosphoprotein</keyword>
<dbReference type="PANTHER" id="PTHR45527">
    <property type="entry name" value="NONRIBOSOMAL PEPTIDE SYNTHETASE"/>
    <property type="match status" value="1"/>
</dbReference>
<evidence type="ECO:0000256" key="3">
    <source>
        <dbReference type="ARBA" id="ARBA00022553"/>
    </source>
</evidence>
<evidence type="ECO:0000313" key="7">
    <source>
        <dbReference type="Proteomes" id="UP000184111"/>
    </source>
</evidence>
<dbReference type="GO" id="GO:0003824">
    <property type="term" value="F:catalytic activity"/>
    <property type="evidence" value="ECO:0007669"/>
    <property type="project" value="InterPro"/>
</dbReference>
<proteinExistence type="predicted"/>
<dbReference type="InterPro" id="IPR045851">
    <property type="entry name" value="AMP-bd_C_sf"/>
</dbReference>
<dbReference type="InterPro" id="IPR000873">
    <property type="entry name" value="AMP-dep_synth/lig_dom"/>
</dbReference>
<dbReference type="Gene3D" id="3.40.50.980">
    <property type="match status" value="2"/>
</dbReference>
<dbReference type="SUPFAM" id="SSF47336">
    <property type="entry name" value="ACP-like"/>
    <property type="match status" value="1"/>
</dbReference>
<dbReference type="Gene3D" id="3.30.559.10">
    <property type="entry name" value="Chloramphenicol acetyltransferase-like domain"/>
    <property type="match status" value="1"/>
</dbReference>
<dbReference type="Gene3D" id="3.30.300.30">
    <property type="match status" value="1"/>
</dbReference>
<dbReference type="Pfam" id="PF00550">
    <property type="entry name" value="PP-binding"/>
    <property type="match status" value="1"/>
</dbReference>
<dbReference type="InterPro" id="IPR020845">
    <property type="entry name" value="AMP-binding_CS"/>
</dbReference>
<dbReference type="GO" id="GO:0031177">
    <property type="term" value="F:phosphopantetheine binding"/>
    <property type="evidence" value="ECO:0007669"/>
    <property type="project" value="InterPro"/>
</dbReference>
<dbReference type="STRING" id="310782.SAMN05216499_11673"/>
<dbReference type="GO" id="GO:0008610">
    <property type="term" value="P:lipid biosynthetic process"/>
    <property type="evidence" value="ECO:0007669"/>
    <property type="project" value="UniProtKB-ARBA"/>
</dbReference>
<dbReference type="RefSeq" id="WP_073500847.1">
    <property type="nucleotide sequence ID" value="NZ_FRBI01000016.1"/>
</dbReference>
<dbReference type="EMBL" id="FRBI01000016">
    <property type="protein sequence ID" value="SHM91256.1"/>
    <property type="molecule type" value="Genomic_DNA"/>
</dbReference>
<dbReference type="GO" id="GO:0005737">
    <property type="term" value="C:cytoplasm"/>
    <property type="evidence" value="ECO:0007669"/>
    <property type="project" value="TreeGrafter"/>
</dbReference>
<dbReference type="InterPro" id="IPR025110">
    <property type="entry name" value="AMP-bd_C"/>
</dbReference>
<dbReference type="AlphaFoldDB" id="A0A1M7MJW1"/>
<reference evidence="6 7" key="1">
    <citation type="submission" date="2016-11" db="EMBL/GenBank/DDBJ databases">
        <authorList>
            <person name="Jaros S."/>
            <person name="Januszkiewicz K."/>
            <person name="Wedrychowicz H."/>
        </authorList>
    </citation>
    <scope>NUCLEOTIDE SEQUENCE [LARGE SCALE GENOMIC DNA]</scope>
    <source>
        <strain evidence="6 7">CGMCC 4.2025</strain>
    </source>
</reference>
<dbReference type="SUPFAM" id="SSF52777">
    <property type="entry name" value="CoA-dependent acyltransferases"/>
    <property type="match status" value="2"/>
</dbReference>
<dbReference type="Pfam" id="PF00501">
    <property type="entry name" value="AMP-binding"/>
    <property type="match status" value="1"/>
</dbReference>
<dbReference type="PROSITE" id="PS00455">
    <property type="entry name" value="AMP_BINDING"/>
    <property type="match status" value="1"/>
</dbReference>
<dbReference type="Pfam" id="PF13193">
    <property type="entry name" value="AMP-binding_C"/>
    <property type="match status" value="1"/>
</dbReference>
<dbReference type="GO" id="GO:0017000">
    <property type="term" value="P:antibiotic biosynthetic process"/>
    <property type="evidence" value="ECO:0007669"/>
    <property type="project" value="UniProtKB-ARBA"/>
</dbReference>
<dbReference type="InterPro" id="IPR036736">
    <property type="entry name" value="ACP-like_sf"/>
</dbReference>
<dbReference type="FunFam" id="3.40.50.980:FF:000001">
    <property type="entry name" value="Non-ribosomal peptide synthetase"/>
    <property type="match status" value="1"/>
</dbReference>
<comment type="cofactor">
    <cofactor evidence="1">
        <name>pantetheine 4'-phosphate</name>
        <dbReference type="ChEBI" id="CHEBI:47942"/>
    </cofactor>
</comment>
<dbReference type="NCBIfam" id="TIGR01733">
    <property type="entry name" value="AA-adenyl-dom"/>
    <property type="match status" value="1"/>
</dbReference>
<dbReference type="Pfam" id="PF00668">
    <property type="entry name" value="Condensation"/>
    <property type="match status" value="1"/>
</dbReference>
<organism evidence="6 7">
    <name type="scientific">Actinacidiphila paucisporea</name>
    <dbReference type="NCBI Taxonomy" id="310782"/>
    <lineage>
        <taxon>Bacteria</taxon>
        <taxon>Bacillati</taxon>
        <taxon>Actinomycetota</taxon>
        <taxon>Actinomycetes</taxon>
        <taxon>Kitasatosporales</taxon>
        <taxon>Streptomycetaceae</taxon>
        <taxon>Actinacidiphila</taxon>
    </lineage>
</organism>
<dbReference type="PANTHER" id="PTHR45527:SF1">
    <property type="entry name" value="FATTY ACID SYNTHASE"/>
    <property type="match status" value="1"/>
</dbReference>
<dbReference type="InterPro" id="IPR020806">
    <property type="entry name" value="PKS_PP-bd"/>
</dbReference>
<evidence type="ECO:0000259" key="5">
    <source>
        <dbReference type="PROSITE" id="PS50075"/>
    </source>
</evidence>
<evidence type="ECO:0000256" key="4">
    <source>
        <dbReference type="SAM" id="MobiDB-lite"/>
    </source>
</evidence>
<dbReference type="CDD" id="cd05930">
    <property type="entry name" value="A_NRPS"/>
    <property type="match status" value="1"/>
</dbReference>
<dbReference type="PROSITE" id="PS00012">
    <property type="entry name" value="PHOSPHOPANTETHEINE"/>
    <property type="match status" value="1"/>
</dbReference>